<dbReference type="EMBL" id="JAUSUN010000023">
    <property type="protein sequence ID" value="MDQ0414987.1"/>
    <property type="molecule type" value="Genomic_DNA"/>
</dbReference>
<organism evidence="1 2">
    <name type="scientific">Mesobacillus stamsii</name>
    <dbReference type="NCBI Taxonomy" id="225347"/>
    <lineage>
        <taxon>Bacteria</taxon>
        <taxon>Bacillati</taxon>
        <taxon>Bacillota</taxon>
        <taxon>Bacilli</taxon>
        <taxon>Bacillales</taxon>
        <taxon>Bacillaceae</taxon>
        <taxon>Mesobacillus</taxon>
    </lineage>
</organism>
<evidence type="ECO:0000313" key="1">
    <source>
        <dbReference type="EMBL" id="MDQ0414987.1"/>
    </source>
</evidence>
<name>A0ABU0G087_9BACI</name>
<proteinExistence type="predicted"/>
<evidence type="ECO:0000313" key="2">
    <source>
        <dbReference type="Proteomes" id="UP001242313"/>
    </source>
</evidence>
<dbReference type="Proteomes" id="UP001242313">
    <property type="component" value="Unassembled WGS sequence"/>
</dbReference>
<comment type="caution">
    <text evidence="1">The sequence shown here is derived from an EMBL/GenBank/DDBJ whole genome shotgun (WGS) entry which is preliminary data.</text>
</comment>
<protein>
    <submittedName>
        <fullName evidence="1">Uncharacterized protein</fullName>
    </submittedName>
</protein>
<keyword evidence="2" id="KW-1185">Reference proteome</keyword>
<dbReference type="RefSeq" id="WP_307192335.1">
    <property type="nucleotide sequence ID" value="NZ_JAUSUN010000023.1"/>
</dbReference>
<gene>
    <name evidence="1" type="ORF">J2S25_003199</name>
</gene>
<reference evidence="1 2" key="1">
    <citation type="submission" date="2023-07" db="EMBL/GenBank/DDBJ databases">
        <title>Genomic Encyclopedia of Type Strains, Phase IV (KMG-IV): sequencing the most valuable type-strain genomes for metagenomic binning, comparative biology and taxonomic classification.</title>
        <authorList>
            <person name="Goeker M."/>
        </authorList>
    </citation>
    <scope>NUCLEOTIDE SEQUENCE [LARGE SCALE GENOMIC DNA]</scope>
    <source>
        <strain evidence="1 2">DSM 19598</strain>
    </source>
</reference>
<accession>A0ABU0G087</accession>
<sequence>METPLERIKATIDGYKRLLAIIEQHADSEGVCKLSKMKISLQYGISYTGTLKKLGCLEKHNLIIKTEGGFKRTGKDVLEDTPFSLLLKLLLLVIEKPEIYSSFKQQAEILNVSFDDVRSAWGFYGYFFGTKYPSVQEANE</sequence>